<dbReference type="AlphaFoldDB" id="H2XS75"/>
<keyword evidence="2" id="KW-1185">Reference proteome</keyword>
<accession>H2XS75</accession>
<dbReference type="Proteomes" id="UP000008144">
    <property type="component" value="Chromosome 2"/>
</dbReference>
<dbReference type="Ensembl" id="ENSCINT00000030401.1">
    <property type="protein sequence ID" value="ENSCINP00000032509.1"/>
    <property type="gene ID" value="ENSCING00000023092.1"/>
</dbReference>
<dbReference type="HOGENOM" id="CLU_3105623_0_0_1"/>
<dbReference type="InParanoid" id="H2XS75"/>
<reference evidence="1" key="3">
    <citation type="submission" date="2025-08" db="UniProtKB">
        <authorList>
            <consortium name="Ensembl"/>
        </authorList>
    </citation>
    <scope>IDENTIFICATION</scope>
</reference>
<name>H2XS75_CIOIN</name>
<protein>
    <submittedName>
        <fullName evidence="1">Uncharacterized protein</fullName>
    </submittedName>
</protein>
<reference evidence="1" key="2">
    <citation type="journal article" date="2008" name="Genome Biol.">
        <title>Improved genome assembly and evidence-based global gene model set for the chordate Ciona intestinalis: new insight into intron and operon populations.</title>
        <authorList>
            <person name="Satou Y."/>
            <person name="Mineta K."/>
            <person name="Ogasawara M."/>
            <person name="Sasakura Y."/>
            <person name="Shoguchi E."/>
            <person name="Ueno K."/>
            <person name="Yamada L."/>
            <person name="Matsumoto J."/>
            <person name="Wasserscheid J."/>
            <person name="Dewar K."/>
            <person name="Wiley G.B."/>
            <person name="Macmil S.L."/>
            <person name="Roe B.A."/>
            <person name="Zeller R.W."/>
            <person name="Hastings K.E."/>
            <person name="Lemaire P."/>
            <person name="Lindquist E."/>
            <person name="Endo T."/>
            <person name="Hotta K."/>
            <person name="Inaba K."/>
        </authorList>
    </citation>
    <scope>NUCLEOTIDE SEQUENCE [LARGE SCALE GENOMIC DNA]</scope>
    <source>
        <strain evidence="1">wild type</strain>
    </source>
</reference>
<dbReference type="EMBL" id="EAAA01001468">
    <property type="status" value="NOT_ANNOTATED_CDS"/>
    <property type="molecule type" value="Genomic_DNA"/>
</dbReference>
<proteinExistence type="predicted"/>
<organism evidence="1 2">
    <name type="scientific">Ciona intestinalis</name>
    <name type="common">Transparent sea squirt</name>
    <name type="synonym">Ascidia intestinalis</name>
    <dbReference type="NCBI Taxonomy" id="7719"/>
    <lineage>
        <taxon>Eukaryota</taxon>
        <taxon>Metazoa</taxon>
        <taxon>Chordata</taxon>
        <taxon>Tunicata</taxon>
        <taxon>Ascidiacea</taxon>
        <taxon>Phlebobranchia</taxon>
        <taxon>Cionidae</taxon>
        <taxon>Ciona</taxon>
    </lineage>
</organism>
<evidence type="ECO:0000313" key="1">
    <source>
        <dbReference type="Ensembl" id="ENSCINP00000032509.1"/>
    </source>
</evidence>
<sequence>MMWRIASPESVPTPSATKNCVIILNTGELRVGNVRMPTNANMLMTTTAAVP</sequence>
<reference evidence="1" key="4">
    <citation type="submission" date="2025-09" db="UniProtKB">
        <authorList>
            <consortium name="Ensembl"/>
        </authorList>
    </citation>
    <scope>IDENTIFICATION</scope>
</reference>
<reference evidence="2" key="1">
    <citation type="journal article" date="2002" name="Science">
        <title>The draft genome of Ciona intestinalis: insights into chordate and vertebrate origins.</title>
        <authorList>
            <person name="Dehal P."/>
            <person name="Satou Y."/>
            <person name="Campbell R.K."/>
            <person name="Chapman J."/>
            <person name="Degnan B."/>
            <person name="De Tomaso A."/>
            <person name="Davidson B."/>
            <person name="Di Gregorio A."/>
            <person name="Gelpke M."/>
            <person name="Goodstein D.M."/>
            <person name="Harafuji N."/>
            <person name="Hastings K.E."/>
            <person name="Ho I."/>
            <person name="Hotta K."/>
            <person name="Huang W."/>
            <person name="Kawashima T."/>
            <person name="Lemaire P."/>
            <person name="Martinez D."/>
            <person name="Meinertzhagen I.A."/>
            <person name="Necula S."/>
            <person name="Nonaka M."/>
            <person name="Putnam N."/>
            <person name="Rash S."/>
            <person name="Saiga H."/>
            <person name="Satake M."/>
            <person name="Terry A."/>
            <person name="Yamada L."/>
            <person name="Wang H.G."/>
            <person name="Awazu S."/>
            <person name="Azumi K."/>
            <person name="Boore J."/>
            <person name="Branno M."/>
            <person name="Chin-Bow S."/>
            <person name="DeSantis R."/>
            <person name="Doyle S."/>
            <person name="Francino P."/>
            <person name="Keys D.N."/>
            <person name="Haga S."/>
            <person name="Hayashi H."/>
            <person name="Hino K."/>
            <person name="Imai K.S."/>
            <person name="Inaba K."/>
            <person name="Kano S."/>
            <person name="Kobayashi K."/>
            <person name="Kobayashi M."/>
            <person name="Lee B.I."/>
            <person name="Makabe K.W."/>
            <person name="Manohar C."/>
            <person name="Matassi G."/>
            <person name="Medina M."/>
            <person name="Mochizuki Y."/>
            <person name="Mount S."/>
            <person name="Morishita T."/>
            <person name="Miura S."/>
            <person name="Nakayama A."/>
            <person name="Nishizaka S."/>
            <person name="Nomoto H."/>
            <person name="Ohta F."/>
            <person name="Oishi K."/>
            <person name="Rigoutsos I."/>
            <person name="Sano M."/>
            <person name="Sasaki A."/>
            <person name="Sasakura Y."/>
            <person name="Shoguchi E."/>
            <person name="Shin-i T."/>
            <person name="Spagnuolo A."/>
            <person name="Stainier D."/>
            <person name="Suzuki M.M."/>
            <person name="Tassy O."/>
            <person name="Takatori N."/>
            <person name="Tokuoka M."/>
            <person name="Yagi K."/>
            <person name="Yoshizaki F."/>
            <person name="Wada S."/>
            <person name="Zhang C."/>
            <person name="Hyatt P.D."/>
            <person name="Larimer F."/>
            <person name="Detter C."/>
            <person name="Doggett N."/>
            <person name="Glavina T."/>
            <person name="Hawkins T."/>
            <person name="Richardson P."/>
            <person name="Lucas S."/>
            <person name="Kohara Y."/>
            <person name="Levine M."/>
            <person name="Satoh N."/>
            <person name="Rokhsar D.S."/>
        </authorList>
    </citation>
    <scope>NUCLEOTIDE SEQUENCE [LARGE SCALE GENOMIC DNA]</scope>
</reference>
<evidence type="ECO:0000313" key="2">
    <source>
        <dbReference type="Proteomes" id="UP000008144"/>
    </source>
</evidence>